<feature type="domain" description="HTH hxlR-type" evidence="4">
    <location>
        <begin position="1"/>
        <end position="59"/>
    </location>
</feature>
<evidence type="ECO:0000313" key="6">
    <source>
        <dbReference type="Proteomes" id="UP000195772"/>
    </source>
</evidence>
<comment type="caution">
    <text evidence="5">The sequence shown here is derived from an EMBL/GenBank/DDBJ whole genome shotgun (WGS) entry which is preliminary data.</text>
</comment>
<dbReference type="Gene3D" id="1.10.10.10">
    <property type="entry name" value="Winged helix-like DNA-binding domain superfamily/Winged helix DNA-binding domain"/>
    <property type="match status" value="1"/>
</dbReference>
<dbReference type="RefSeq" id="WP_081918641.1">
    <property type="nucleotide sequence ID" value="NZ_JADNCE010000013.1"/>
</dbReference>
<gene>
    <name evidence="5" type="ORF">B5G41_10110</name>
</gene>
<dbReference type="Proteomes" id="UP000195772">
    <property type="component" value="Unassembled WGS sequence"/>
</dbReference>
<dbReference type="PROSITE" id="PS51118">
    <property type="entry name" value="HTH_HXLR"/>
    <property type="match status" value="1"/>
</dbReference>
<dbReference type="OrthoDB" id="769662at2"/>
<dbReference type="Pfam" id="PF01638">
    <property type="entry name" value="HxlR"/>
    <property type="match status" value="1"/>
</dbReference>
<evidence type="ECO:0000259" key="4">
    <source>
        <dbReference type="PROSITE" id="PS51118"/>
    </source>
</evidence>
<reference evidence="6" key="1">
    <citation type="submission" date="2017-04" db="EMBL/GenBank/DDBJ databases">
        <title>Function of individual gut microbiota members based on whole genome sequencing of pure cultures obtained from chicken caecum.</title>
        <authorList>
            <person name="Medvecky M."/>
            <person name="Cejkova D."/>
            <person name="Polansky O."/>
            <person name="Karasova D."/>
            <person name="Kubasova T."/>
            <person name="Cizek A."/>
            <person name="Rychlik I."/>
        </authorList>
    </citation>
    <scope>NUCLEOTIDE SEQUENCE [LARGE SCALE GENOMIC DNA]</scope>
    <source>
        <strain evidence="6">An90</strain>
    </source>
</reference>
<organism evidence="5 6">
    <name type="scientific">Alistipes onderdonkii</name>
    <dbReference type="NCBI Taxonomy" id="328813"/>
    <lineage>
        <taxon>Bacteria</taxon>
        <taxon>Pseudomonadati</taxon>
        <taxon>Bacteroidota</taxon>
        <taxon>Bacteroidia</taxon>
        <taxon>Bacteroidales</taxon>
        <taxon>Rikenellaceae</taxon>
        <taxon>Alistipes</taxon>
    </lineage>
</organism>
<dbReference type="PANTHER" id="PTHR33204:SF29">
    <property type="entry name" value="TRANSCRIPTIONAL REGULATOR"/>
    <property type="match status" value="1"/>
</dbReference>
<proteinExistence type="predicted"/>
<dbReference type="InterPro" id="IPR036388">
    <property type="entry name" value="WH-like_DNA-bd_sf"/>
</dbReference>
<dbReference type="EMBL" id="NFHB01000006">
    <property type="protein sequence ID" value="OUN02873.1"/>
    <property type="molecule type" value="Genomic_DNA"/>
</dbReference>
<keyword evidence="1" id="KW-0805">Transcription regulation</keyword>
<dbReference type="PANTHER" id="PTHR33204">
    <property type="entry name" value="TRANSCRIPTIONAL REGULATOR, MARR FAMILY"/>
    <property type="match status" value="1"/>
</dbReference>
<keyword evidence="2" id="KW-0238">DNA-binding</keyword>
<dbReference type="InterPro" id="IPR036390">
    <property type="entry name" value="WH_DNA-bd_sf"/>
</dbReference>
<evidence type="ECO:0000313" key="5">
    <source>
        <dbReference type="EMBL" id="OUN02873.1"/>
    </source>
</evidence>
<name>A0A1Y3QT92_9BACT</name>
<keyword evidence="3" id="KW-0804">Transcription</keyword>
<dbReference type="InterPro" id="IPR002577">
    <property type="entry name" value="HTH_HxlR"/>
</dbReference>
<evidence type="ECO:0000256" key="3">
    <source>
        <dbReference type="ARBA" id="ARBA00023163"/>
    </source>
</evidence>
<dbReference type="GO" id="GO:0003677">
    <property type="term" value="F:DNA binding"/>
    <property type="evidence" value="ECO:0007669"/>
    <property type="project" value="UniProtKB-KW"/>
</dbReference>
<dbReference type="SUPFAM" id="SSF46785">
    <property type="entry name" value="Winged helix' DNA-binding domain"/>
    <property type="match status" value="1"/>
</dbReference>
<accession>A0A1Y3QT92</accession>
<dbReference type="AlphaFoldDB" id="A0A1Y3QT92"/>
<protein>
    <recommendedName>
        <fullName evidence="4">HTH hxlR-type domain-containing protein</fullName>
    </recommendedName>
</protein>
<evidence type="ECO:0000256" key="2">
    <source>
        <dbReference type="ARBA" id="ARBA00023125"/>
    </source>
</evidence>
<evidence type="ECO:0000256" key="1">
    <source>
        <dbReference type="ARBA" id="ARBA00023015"/>
    </source>
</evidence>
<sequence>MRVLSGALRKLKADGLMVRKVYPVVPPEVEYKLTDIGHSPVPFAVQLTEWGQTNMKSINTKYKNRWNSKS</sequence>